<evidence type="ECO:0008006" key="3">
    <source>
        <dbReference type="Google" id="ProtNLM"/>
    </source>
</evidence>
<protein>
    <recommendedName>
        <fullName evidence="3">F-box domain-containing protein</fullName>
    </recommendedName>
</protein>
<evidence type="ECO:0000313" key="2">
    <source>
        <dbReference type="Proteomes" id="UP000092583"/>
    </source>
</evidence>
<reference evidence="1 2" key="1">
    <citation type="submission" date="2013-07" db="EMBL/GenBank/DDBJ databases">
        <title>The Genome Sequence of Kwoniella mangroviensis CBS10435.</title>
        <authorList>
            <consortium name="The Broad Institute Genome Sequencing Platform"/>
            <person name="Cuomo C."/>
            <person name="Litvintseva A."/>
            <person name="Chen Y."/>
            <person name="Heitman J."/>
            <person name="Sun S."/>
            <person name="Springer D."/>
            <person name="Dromer F."/>
            <person name="Young S.K."/>
            <person name="Zeng Q."/>
            <person name="Gargeya S."/>
            <person name="Fitzgerald M."/>
            <person name="Abouelleil A."/>
            <person name="Alvarado L."/>
            <person name="Berlin A.M."/>
            <person name="Chapman S.B."/>
            <person name="Dewar J."/>
            <person name="Goldberg J."/>
            <person name="Griggs A."/>
            <person name="Gujja S."/>
            <person name="Hansen M."/>
            <person name="Howarth C."/>
            <person name="Imamovic A."/>
            <person name="Larimer J."/>
            <person name="McCowan C."/>
            <person name="Murphy C."/>
            <person name="Pearson M."/>
            <person name="Priest M."/>
            <person name="Roberts A."/>
            <person name="Saif S."/>
            <person name="Shea T."/>
            <person name="Sykes S."/>
            <person name="Wortman J."/>
            <person name="Nusbaum C."/>
            <person name="Birren B."/>
        </authorList>
    </citation>
    <scope>NUCLEOTIDE SEQUENCE [LARGE SCALE GENOMIC DNA]</scope>
    <source>
        <strain evidence="1 2">CBS 10435</strain>
    </source>
</reference>
<proteinExistence type="predicted"/>
<dbReference type="AlphaFoldDB" id="A0A1B9IXG5"/>
<dbReference type="InterPro" id="IPR022235">
    <property type="entry name" value="DUF3760"/>
</dbReference>
<organism evidence="1 2">
    <name type="scientific">Kwoniella mangroviensis CBS 10435</name>
    <dbReference type="NCBI Taxonomy" id="1331196"/>
    <lineage>
        <taxon>Eukaryota</taxon>
        <taxon>Fungi</taxon>
        <taxon>Dikarya</taxon>
        <taxon>Basidiomycota</taxon>
        <taxon>Agaricomycotina</taxon>
        <taxon>Tremellomycetes</taxon>
        <taxon>Tremellales</taxon>
        <taxon>Cryptococcaceae</taxon>
        <taxon>Kwoniella</taxon>
    </lineage>
</organism>
<reference evidence="2" key="2">
    <citation type="submission" date="2013-12" db="EMBL/GenBank/DDBJ databases">
        <title>Evolution of pathogenesis and genome organization in the Tremellales.</title>
        <authorList>
            <person name="Cuomo C."/>
            <person name="Litvintseva A."/>
            <person name="Heitman J."/>
            <person name="Chen Y."/>
            <person name="Sun S."/>
            <person name="Springer D."/>
            <person name="Dromer F."/>
            <person name="Young S."/>
            <person name="Zeng Q."/>
            <person name="Chapman S."/>
            <person name="Gujja S."/>
            <person name="Saif S."/>
            <person name="Birren B."/>
        </authorList>
    </citation>
    <scope>NUCLEOTIDE SEQUENCE [LARGE SCALE GENOMIC DNA]</scope>
    <source>
        <strain evidence="2">CBS 10435</strain>
    </source>
</reference>
<dbReference type="EMBL" id="KI669460">
    <property type="protein sequence ID" value="OCF60202.1"/>
    <property type="molecule type" value="Genomic_DNA"/>
</dbReference>
<gene>
    <name evidence="1" type="ORF">L486_02882</name>
</gene>
<dbReference type="OrthoDB" id="2564858at2759"/>
<sequence length="366" mass="43464">MSSSNTSFDYEITAENFEKLHPVHYRIFDLLKKEIPVTLIQTCRQMYDELIPKLYERIVITEKNYDSITGGASIELKEWYLEERDEMVEQEEISEEELEQWDQHLPDLKDKALSHTKFLSFADIRGATHFLNEIKCCYEGCCEPIKYCLRNTVFPNVQIVHLGKDVVKSTVNYHVEEDYYPPMEDDFEHRMAEFLEVLLGERNPHTLCVDWPEGWDRDEWPTDEEEDENWAIRQGMRNFLMELASFECIRHIVLHLKIHHLPHVESALDDITKHCDLTFYLTVTQRQARKAKGHLILSDIHNHFGSLCEDYDIHYLPIRYSLPNINELAEFIEEYGDHLDGEEAEIYDILKERLEIREEECECKVN</sequence>
<keyword evidence="2" id="KW-1185">Reference proteome</keyword>
<evidence type="ECO:0000313" key="1">
    <source>
        <dbReference type="EMBL" id="OCF60202.1"/>
    </source>
</evidence>
<dbReference type="Pfam" id="PF12586">
    <property type="entry name" value="DUF3760"/>
    <property type="match status" value="1"/>
</dbReference>
<dbReference type="Proteomes" id="UP000092583">
    <property type="component" value="Unassembled WGS sequence"/>
</dbReference>
<name>A0A1B9IXG5_9TREE</name>
<accession>A0A1B9IXG5</accession>